<evidence type="ECO:0000256" key="1">
    <source>
        <dbReference type="SAM" id="Coils"/>
    </source>
</evidence>
<evidence type="ECO:0000313" key="2">
    <source>
        <dbReference type="EMBL" id="AEW45435.2"/>
    </source>
</evidence>
<dbReference type="HOGENOM" id="CLU_087258_0_0_14"/>
<accession>H6N713</accession>
<dbReference type="STRING" id="1111676.MHC_02865"/>
<organism evidence="2 3">
    <name type="scientific">Mycoplasma haemocanis (strain Illinois)</name>
    <dbReference type="NCBI Taxonomy" id="1111676"/>
    <lineage>
        <taxon>Bacteria</taxon>
        <taxon>Bacillati</taxon>
        <taxon>Mycoplasmatota</taxon>
        <taxon>Mollicutes</taxon>
        <taxon>Mycoplasmataceae</taxon>
        <taxon>Mycoplasma</taxon>
    </lineage>
</organism>
<sequence length="221" mass="24953">MRSIIMSALVKFIVVPVAGVSGTAGTIYIGSKIANFSGVDVEDDSIIETIKDKFEGRLITSRSDNLKWKSRFSKLQKAKKDSLEENLKNVKNEQELKAWCDDVVINPFESEDNIKVKGVQEYCTLYIRDQILGSHKLLEASGTWDEVNERLKNSKDRLSEEMEAIKKKLETESEALKKWCTSKYDLPFKDKKDQLLIDVSKFCTVVPKPKSTPSTPGAQAK</sequence>
<gene>
    <name evidence="2" type="ordered locus">MHC_02865</name>
</gene>
<dbReference type="EMBL" id="CP003199">
    <property type="protein sequence ID" value="AEW45435.2"/>
    <property type="molecule type" value="Genomic_DNA"/>
</dbReference>
<dbReference type="Proteomes" id="UP000009135">
    <property type="component" value="Chromosome"/>
</dbReference>
<proteinExistence type="predicted"/>
<feature type="coiled-coil region" evidence="1">
    <location>
        <begin position="148"/>
        <end position="175"/>
    </location>
</feature>
<dbReference type="KEGG" id="mhe:MHC_02865"/>
<evidence type="ECO:0000313" key="3">
    <source>
        <dbReference type="Proteomes" id="UP000009135"/>
    </source>
</evidence>
<keyword evidence="3" id="KW-1185">Reference proteome</keyword>
<reference evidence="2 3" key="1">
    <citation type="journal article" date="2012" name="J. Bacteriol.">
        <title>Complete genome sequence of Mycoplasma haemocanis strain Illinois.</title>
        <authorList>
            <person name="do Nascimento N.C."/>
            <person name="Guimaraes A.M."/>
            <person name="Santos A.P."/>
            <person name="Sanmiguel P.J."/>
            <person name="Messick J.B."/>
        </authorList>
    </citation>
    <scope>NUCLEOTIDE SEQUENCE [LARGE SCALE GENOMIC DNA]</scope>
    <source>
        <strain evidence="2 3">Illinois</strain>
    </source>
</reference>
<keyword evidence="1" id="KW-0175">Coiled coil</keyword>
<dbReference type="AlphaFoldDB" id="H6N713"/>
<protein>
    <submittedName>
        <fullName evidence="2">Uncharacterized protein</fullName>
    </submittedName>
</protein>
<name>H6N713_MYCHN</name>